<protein>
    <recommendedName>
        <fullName evidence="3">VWFA domain-containing protein</fullName>
    </recommendedName>
</protein>
<dbReference type="SUPFAM" id="SSF53300">
    <property type="entry name" value="vWA-like"/>
    <property type="match status" value="1"/>
</dbReference>
<organism evidence="1 2">
    <name type="scientific">Stachybotrys chlorohalonatus (strain IBT 40285)</name>
    <dbReference type="NCBI Taxonomy" id="1283841"/>
    <lineage>
        <taxon>Eukaryota</taxon>
        <taxon>Fungi</taxon>
        <taxon>Dikarya</taxon>
        <taxon>Ascomycota</taxon>
        <taxon>Pezizomycotina</taxon>
        <taxon>Sordariomycetes</taxon>
        <taxon>Hypocreomycetidae</taxon>
        <taxon>Hypocreales</taxon>
        <taxon>Stachybotryaceae</taxon>
        <taxon>Stachybotrys</taxon>
    </lineage>
</organism>
<dbReference type="Proteomes" id="UP000028524">
    <property type="component" value="Unassembled WGS sequence"/>
</dbReference>
<proteinExistence type="predicted"/>
<keyword evidence="2" id="KW-1185">Reference proteome</keyword>
<reference evidence="1 2" key="1">
    <citation type="journal article" date="2014" name="BMC Genomics">
        <title>Comparative genome sequencing reveals chemotype-specific gene clusters in the toxigenic black mold Stachybotrys.</title>
        <authorList>
            <person name="Semeiks J."/>
            <person name="Borek D."/>
            <person name="Otwinowski Z."/>
            <person name="Grishin N.V."/>
        </authorList>
    </citation>
    <scope>NUCLEOTIDE SEQUENCE [LARGE SCALE GENOMIC DNA]</scope>
    <source>
        <strain evidence="1 2">IBT 40285</strain>
    </source>
</reference>
<dbReference type="HOGENOM" id="CLU_396367_0_0_1"/>
<gene>
    <name evidence="1" type="ORF">S40285_05450</name>
</gene>
<evidence type="ECO:0000313" key="1">
    <source>
        <dbReference type="EMBL" id="KFA69049.1"/>
    </source>
</evidence>
<dbReference type="InParanoid" id="A0A084QYL4"/>
<dbReference type="EMBL" id="KL659619">
    <property type="protein sequence ID" value="KFA69049.1"/>
    <property type="molecule type" value="Genomic_DNA"/>
</dbReference>
<dbReference type="InterPro" id="IPR036465">
    <property type="entry name" value="vWFA_dom_sf"/>
</dbReference>
<evidence type="ECO:0008006" key="3">
    <source>
        <dbReference type="Google" id="ProtNLM"/>
    </source>
</evidence>
<evidence type="ECO:0000313" key="2">
    <source>
        <dbReference type="Proteomes" id="UP000028524"/>
    </source>
</evidence>
<accession>A0A084QYL4</accession>
<dbReference type="OrthoDB" id="3789175at2759"/>
<sequence length="673" mass="74584">MANVDKENDQVSQFSLHCQPRNDVAGCLLDVSGSMKGALEAGGVEEPASQRLQAALRAIMRVAKSEQSVIKALVGVPSDHRSGHDLLVSLAKRNNRSHIENSIRTKLTDDEARFLFIHLHQTGRESRLEKFIASIAADETIKRWGNQVRETVISSTTAAAFILSGSTSRVNHPMRLQYHLVAGLTDRPPEPPRTNPSSTLLGQIAASIENTGVKVGEIAGSLVDAAVHANVSLAVEKSAALKLTRDICNNCLKDFTTFIPRPTNEIIELLERFQERINGNAGSGPDDVPKPQFLDTLQRYLYGMTPMKQSLNEALKVFHQADQFTDGKHILLLISDGMSTDGNPLTIFDEALHKSSNISVATVFLTDDRHAAQRRIYDKPLDTWENDGRATLFGMASKVSAAAHPIPVLTTLGWQIPSSGEAALFAIVCSATALEEICSMMVSVRFESADELLDVLGHWNLDEYVEYEHERTINTPSKQLGPTCYAHAAAAVIYMALHRIVGRVEGYPTIRDIRTRILARFPSYPPGFRFEDMLAVLMEGDRNPDTADQWIGYRPLRIQEVDETGARNAVLRRRPVIATFTLSEEGWKFFGSYFKKSENRKGILGHEHMNKYHSQPPLKQGHAVVLVRCSSVCQEFGLPDGGRVFFRPACRGVPHHIQQPLSMRWAIAPARCS</sequence>
<dbReference type="AlphaFoldDB" id="A0A084QYL4"/>
<name>A0A084QYL4_STAC4</name>
<dbReference type="Gene3D" id="3.40.50.410">
    <property type="entry name" value="von Willebrand factor, type A domain"/>
    <property type="match status" value="1"/>
</dbReference>
<dbReference type="OMA" id="TCYAHAT"/>